<evidence type="ECO:0000256" key="1">
    <source>
        <dbReference type="SAM" id="MobiDB-lite"/>
    </source>
</evidence>
<dbReference type="RefSeq" id="WP_221931164.1">
    <property type="nucleotide sequence ID" value="NZ_FXWW01000007.1"/>
</dbReference>
<sequence length="63" mass="6439">MMKPAIAAVAVLCLLAACEGHQYEPREPGVTVSGQAGVGIKYENGKTTPHSKTKVSVSLGGSI</sequence>
<gene>
    <name evidence="2" type="ORF">FIL88_14930</name>
</gene>
<proteinExistence type="predicted"/>
<accession>A0A545SM56</accession>
<keyword evidence="3" id="KW-1185">Reference proteome</keyword>
<feature type="compositionally biased region" description="Polar residues" evidence="1">
    <location>
        <begin position="45"/>
        <end position="63"/>
    </location>
</feature>
<dbReference type="EMBL" id="VICH01000012">
    <property type="protein sequence ID" value="TQV66062.1"/>
    <property type="molecule type" value="Genomic_DNA"/>
</dbReference>
<dbReference type="AlphaFoldDB" id="A0A545SM56"/>
<dbReference type="Proteomes" id="UP000315816">
    <property type="component" value="Unassembled WGS sequence"/>
</dbReference>
<reference evidence="2 3" key="1">
    <citation type="submission" date="2019-06" db="EMBL/GenBank/DDBJ databases">
        <title>A novel species of marine bacteria.</title>
        <authorList>
            <person name="Wang Y."/>
        </authorList>
    </citation>
    <scope>NUCLEOTIDE SEQUENCE [LARGE SCALE GENOMIC DNA]</scope>
    <source>
        <strain evidence="2 3">MA1-10</strain>
    </source>
</reference>
<feature type="region of interest" description="Disordered" evidence="1">
    <location>
        <begin position="41"/>
        <end position="63"/>
    </location>
</feature>
<organism evidence="2 3">
    <name type="scientific">Aliiroseovarius halocynthiae</name>
    <dbReference type="NCBI Taxonomy" id="985055"/>
    <lineage>
        <taxon>Bacteria</taxon>
        <taxon>Pseudomonadati</taxon>
        <taxon>Pseudomonadota</taxon>
        <taxon>Alphaproteobacteria</taxon>
        <taxon>Rhodobacterales</taxon>
        <taxon>Paracoccaceae</taxon>
        <taxon>Aliiroseovarius</taxon>
    </lineage>
</organism>
<name>A0A545SM56_9RHOB</name>
<protein>
    <submittedName>
        <fullName evidence="2">Uncharacterized protein</fullName>
    </submittedName>
</protein>
<evidence type="ECO:0000313" key="3">
    <source>
        <dbReference type="Proteomes" id="UP000315816"/>
    </source>
</evidence>
<dbReference type="PROSITE" id="PS51257">
    <property type="entry name" value="PROKAR_LIPOPROTEIN"/>
    <property type="match status" value="1"/>
</dbReference>
<evidence type="ECO:0000313" key="2">
    <source>
        <dbReference type="EMBL" id="TQV66062.1"/>
    </source>
</evidence>
<comment type="caution">
    <text evidence="2">The sequence shown here is derived from an EMBL/GenBank/DDBJ whole genome shotgun (WGS) entry which is preliminary data.</text>
</comment>